<protein>
    <submittedName>
        <fullName evidence="2">Uncharacterized protein</fullName>
    </submittedName>
</protein>
<evidence type="ECO:0000256" key="1">
    <source>
        <dbReference type="SAM" id="MobiDB-lite"/>
    </source>
</evidence>
<feature type="compositionally biased region" description="Polar residues" evidence="1">
    <location>
        <begin position="1"/>
        <end position="10"/>
    </location>
</feature>
<dbReference type="EMBL" id="CAEQ01002242">
    <property type="protein sequence ID" value="CCD16308.1"/>
    <property type="molecule type" value="Genomic_DNA"/>
</dbReference>
<dbReference type="AlphaFoldDB" id="F9WG74"/>
<gene>
    <name evidence="2" type="ORF">TCIL3000_0_12470</name>
</gene>
<proteinExistence type="predicted"/>
<feature type="region of interest" description="Disordered" evidence="1">
    <location>
        <begin position="1"/>
        <end position="88"/>
    </location>
</feature>
<sequence length="111" mass="12399">MAAFSGSTDLPTPPRTSRTRHATRRTWKASFVSRSSSSTMRSSPTRRPSTPRTFNTPPMTSLRPTPPAKVTKETPAISPTPLRRRSSKRTLTLRGKENRRGVGYFPLFIPS</sequence>
<comment type="caution">
    <text evidence="2">The sequence shown here is derived from an EMBL/GenBank/DDBJ whole genome shotgun (WGS) entry which is preliminary data.</text>
</comment>
<dbReference type="Proteomes" id="UP000000702">
    <property type="component" value="Unassembled WGS sequence"/>
</dbReference>
<feature type="compositionally biased region" description="Low complexity" evidence="1">
    <location>
        <begin position="33"/>
        <end position="58"/>
    </location>
</feature>
<feature type="compositionally biased region" description="Basic residues" evidence="1">
    <location>
        <begin position="17"/>
        <end position="27"/>
    </location>
</feature>
<reference evidence="3" key="1">
    <citation type="submission" date="2011-07" db="EMBL/GenBank/DDBJ databases">
        <title>Divergent evolution of antigenic variation in African trypanosomes.</title>
        <authorList>
            <person name="Jackson A.P."/>
            <person name="Berry A."/>
            <person name="Allison H.C."/>
            <person name="Burton P."/>
            <person name="Anderson J."/>
            <person name="Aslett M."/>
            <person name="Brown R."/>
            <person name="Corton N."/>
            <person name="Harris D."/>
            <person name="Hauser H."/>
            <person name="Gamble J."/>
            <person name="Gilderthorp R."/>
            <person name="McQuillan J."/>
            <person name="Quail M.A."/>
            <person name="Sanders M."/>
            <person name="Van Tonder A."/>
            <person name="Ginger M.L."/>
            <person name="Donelson J.E."/>
            <person name="Field M.C."/>
            <person name="Barry J.D."/>
            <person name="Berriman M."/>
            <person name="Hertz-Fowler C."/>
        </authorList>
    </citation>
    <scope>NUCLEOTIDE SEQUENCE [LARGE SCALE GENOMIC DNA]</scope>
    <source>
        <strain evidence="3">IL3000</strain>
    </source>
</reference>
<keyword evidence="3" id="KW-1185">Reference proteome</keyword>
<name>F9WG74_TRYCI</name>
<evidence type="ECO:0000313" key="3">
    <source>
        <dbReference type="Proteomes" id="UP000000702"/>
    </source>
</evidence>
<evidence type="ECO:0000313" key="2">
    <source>
        <dbReference type="EMBL" id="CCD16308.1"/>
    </source>
</evidence>
<reference evidence="2 3" key="2">
    <citation type="journal article" date="2012" name="Proc. Natl. Acad. Sci. U.S.A.">
        <title>Antigenic diversity is generated by distinct evolutionary mechanisms in African trypanosome species.</title>
        <authorList>
            <person name="Jackson A.P."/>
            <person name="Berry A."/>
            <person name="Aslett M."/>
            <person name="Allison H.C."/>
            <person name="Burton P."/>
            <person name="Vavrova-Anderson J."/>
            <person name="Brown R."/>
            <person name="Browne H."/>
            <person name="Corton N."/>
            <person name="Hauser H."/>
            <person name="Gamble J."/>
            <person name="Gilderthorp R."/>
            <person name="Marcello L."/>
            <person name="McQuillan J."/>
            <person name="Otto T.D."/>
            <person name="Quail M.A."/>
            <person name="Sanders M.J."/>
            <person name="van Tonder A."/>
            <person name="Ginger M.L."/>
            <person name="Field M.C."/>
            <person name="Barry J.D."/>
            <person name="Hertz-Fowler C."/>
            <person name="Berriman M."/>
        </authorList>
    </citation>
    <scope>NUCLEOTIDE SEQUENCE [LARGE SCALE GENOMIC DNA]</scope>
    <source>
        <strain evidence="2 3">IL3000</strain>
    </source>
</reference>
<accession>F9WG74</accession>
<organism evidence="2 3">
    <name type="scientific">Trypanosoma congolense (strain IL3000)</name>
    <dbReference type="NCBI Taxonomy" id="1068625"/>
    <lineage>
        <taxon>Eukaryota</taxon>
        <taxon>Discoba</taxon>
        <taxon>Euglenozoa</taxon>
        <taxon>Kinetoplastea</taxon>
        <taxon>Metakinetoplastina</taxon>
        <taxon>Trypanosomatida</taxon>
        <taxon>Trypanosomatidae</taxon>
        <taxon>Trypanosoma</taxon>
        <taxon>Nannomonas</taxon>
    </lineage>
</organism>